<dbReference type="InterPro" id="IPR002213">
    <property type="entry name" value="UDP_glucos_trans"/>
</dbReference>
<comment type="function">
    <text evidence="5">Involved in the detoxification of the Fusarium mycotoxin deoxynivalenol by the transfer of glucose from UDP-D-glucose to the hydroxyl group at C-3, forming deoxynivalenol-3-O-beta-D-glucoside.</text>
</comment>
<dbReference type="OrthoDB" id="5835829at2759"/>
<dbReference type="Gramene" id="TraesWEE_scaffold_026900_01G000300.1">
    <property type="protein sequence ID" value="TraesWEE_scaffold_026900_01G000300.1"/>
    <property type="gene ID" value="TraesWEE_scaffold_026900_01G000300"/>
</dbReference>
<dbReference type="Gramene" id="TraesCAD_scaffold_118435_01G000200.1">
    <property type="protein sequence ID" value="TraesCAD_scaffold_118435_01G000200.1"/>
    <property type="gene ID" value="TraesCAD_scaffold_118435_01G000200"/>
</dbReference>
<dbReference type="InterPro" id="IPR035595">
    <property type="entry name" value="UDP_glycos_trans_CS"/>
</dbReference>
<evidence type="ECO:0000256" key="6">
    <source>
        <dbReference type="RuleBase" id="RU003718"/>
    </source>
</evidence>
<dbReference type="GO" id="GO:0080044">
    <property type="term" value="F:quercetin 7-O-glucosyltransferase activity"/>
    <property type="evidence" value="ECO:0000318"/>
    <property type="project" value="GO_Central"/>
</dbReference>
<organism evidence="8">
    <name type="scientific">Triticum aestivum</name>
    <name type="common">Wheat</name>
    <dbReference type="NCBI Taxonomy" id="4565"/>
    <lineage>
        <taxon>Eukaryota</taxon>
        <taxon>Viridiplantae</taxon>
        <taxon>Streptophyta</taxon>
        <taxon>Embryophyta</taxon>
        <taxon>Tracheophyta</taxon>
        <taxon>Spermatophyta</taxon>
        <taxon>Magnoliopsida</taxon>
        <taxon>Liliopsida</taxon>
        <taxon>Poales</taxon>
        <taxon>Poaceae</taxon>
        <taxon>BOP clade</taxon>
        <taxon>Pooideae</taxon>
        <taxon>Triticodae</taxon>
        <taxon>Triticeae</taxon>
        <taxon>Triticinae</taxon>
        <taxon>Triticum</taxon>
    </lineage>
</organism>
<dbReference type="Gramene" id="TraesNOR5A03G02723160.1">
    <property type="protein sequence ID" value="TraesNOR5A03G02723160.1"/>
    <property type="gene ID" value="TraesNOR5A03G02723160"/>
</dbReference>
<dbReference type="PANTHER" id="PTHR11926:SF1553">
    <property type="entry name" value="GLYCOSYLTRANSFERASE"/>
    <property type="match status" value="1"/>
</dbReference>
<evidence type="ECO:0000256" key="5">
    <source>
        <dbReference type="ARBA" id="ARBA00058521"/>
    </source>
</evidence>
<dbReference type="SMR" id="A0A3B6KLQ9"/>
<dbReference type="STRING" id="4565.A0A3B6KLQ9"/>
<evidence type="ECO:0000256" key="3">
    <source>
        <dbReference type="ARBA" id="ARBA00022676"/>
    </source>
</evidence>
<dbReference type="Gramene" id="TraesSTA5A03G02691100.1">
    <property type="protein sequence ID" value="TraesSTA5A03G02691100.1"/>
    <property type="gene ID" value="TraesSTA5A03G02691100"/>
</dbReference>
<reference evidence="8" key="1">
    <citation type="submission" date="2018-08" db="EMBL/GenBank/DDBJ databases">
        <authorList>
            <person name="Rossello M."/>
        </authorList>
    </citation>
    <scope>NUCLEOTIDE SEQUENCE [LARGE SCALE GENOMIC DNA]</scope>
    <source>
        <strain evidence="8">cv. Chinese Spring</strain>
    </source>
</reference>
<keyword evidence="2" id="KW-0216">Detoxification</keyword>
<keyword evidence="3 6" id="KW-0328">Glycosyltransferase</keyword>
<dbReference type="Gramene" id="TraesCS5A03G0742600.1">
    <property type="protein sequence ID" value="TraesCS5A03G0742600.1.CDS"/>
    <property type="gene ID" value="TraesCS5A03G0742600"/>
</dbReference>
<evidence type="ECO:0000256" key="4">
    <source>
        <dbReference type="ARBA" id="ARBA00022679"/>
    </source>
</evidence>
<gene>
    <name evidence="8" type="primary">LOC123104434</name>
</gene>
<dbReference type="KEGG" id="taes:123104434"/>
<dbReference type="Gramene" id="TraesROB_scaffold_184383_01G000100.1">
    <property type="protein sequence ID" value="TraesROB_scaffold_184383_01G000100.1"/>
    <property type="gene ID" value="TraesROB_scaffold_184383_01G000100"/>
</dbReference>
<dbReference type="Gramene" id="TraesCS5A02G305100.1">
    <property type="protein sequence ID" value="TraesCS5A02G305100.1"/>
    <property type="gene ID" value="TraesCS5A02G305100"/>
</dbReference>
<evidence type="ECO:0000313" key="8">
    <source>
        <dbReference type="EnsemblPlants" id="TraesCS5A02G305100.1"/>
    </source>
</evidence>
<name>A0A3B6KLQ9_WHEAT</name>
<dbReference type="EC" id="2.4.1.-" evidence="7"/>
<protein>
    <recommendedName>
        <fullName evidence="7">Glycosyltransferase</fullName>
        <ecNumber evidence="7">2.4.1.-</ecNumber>
    </recommendedName>
</protein>
<dbReference type="Pfam" id="PF00201">
    <property type="entry name" value="UDPGT"/>
    <property type="match status" value="1"/>
</dbReference>
<dbReference type="FunFam" id="3.40.50.2000:FF:000057">
    <property type="entry name" value="Glycosyltransferase"/>
    <property type="match status" value="1"/>
</dbReference>
<dbReference type="RefSeq" id="XP_044382210.1">
    <property type="nucleotide sequence ID" value="XM_044526275.1"/>
</dbReference>
<dbReference type="CDD" id="cd03784">
    <property type="entry name" value="GT1_Gtf-like"/>
    <property type="match status" value="1"/>
</dbReference>
<dbReference type="AlphaFoldDB" id="A0A3B6KLQ9"/>
<dbReference type="Gramene" id="TraesMAC5A03G02698350.1">
    <property type="protein sequence ID" value="TraesMAC5A03G02698350.1"/>
    <property type="gene ID" value="TraesMAC5A03G02698350"/>
</dbReference>
<dbReference type="PANTHER" id="PTHR11926">
    <property type="entry name" value="GLUCOSYL/GLUCURONOSYL TRANSFERASES"/>
    <property type="match status" value="1"/>
</dbReference>
<dbReference type="Gramene" id="TraesLDM5A03G02703210.1">
    <property type="protein sequence ID" value="TraesLDM5A03G02703210.1"/>
    <property type="gene ID" value="TraesLDM5A03G02703210"/>
</dbReference>
<dbReference type="PROSITE" id="PS00375">
    <property type="entry name" value="UDPGT"/>
    <property type="match status" value="1"/>
</dbReference>
<dbReference type="OMA" id="SHEATCC"/>
<comment type="similarity">
    <text evidence="1 6">Belongs to the UDP-glycosyltransferase family.</text>
</comment>
<dbReference type="Proteomes" id="UP000019116">
    <property type="component" value="Chromosome 5A"/>
</dbReference>
<evidence type="ECO:0000256" key="1">
    <source>
        <dbReference type="ARBA" id="ARBA00009995"/>
    </source>
</evidence>
<evidence type="ECO:0000313" key="9">
    <source>
        <dbReference type="Proteomes" id="UP000019116"/>
    </source>
</evidence>
<proteinExistence type="inferred from homology"/>
<evidence type="ECO:0000256" key="7">
    <source>
        <dbReference type="RuleBase" id="RU362057"/>
    </source>
</evidence>
<reference evidence="8" key="2">
    <citation type="submission" date="2018-10" db="UniProtKB">
        <authorList>
            <consortium name="EnsemblPlants"/>
        </authorList>
    </citation>
    <scope>IDENTIFICATION</scope>
</reference>
<dbReference type="GO" id="GO:0098754">
    <property type="term" value="P:detoxification"/>
    <property type="evidence" value="ECO:0007669"/>
    <property type="project" value="UniProtKB-ARBA"/>
</dbReference>
<dbReference type="GeneID" id="123104434"/>
<dbReference type="Gramene" id="TraesCLE_scaffold_211711_01G000100.1">
    <property type="protein sequence ID" value="TraesCLE_scaffold_211711_01G000100.1"/>
    <property type="gene ID" value="TraesCLE_scaffold_211711_01G000100"/>
</dbReference>
<keyword evidence="9" id="KW-1185">Reference proteome</keyword>
<sequence length="473" mass="50426">MAAHDSDHGGAVHVLLLPYPSQGHINPFLQFGKRLASHAGVRCTLALTRYLLGQGRDPCPGAVHLAEISDGFDRGGFAEAAGDVAAYLARLDSVGSRTVDELLRSEAEKGRPVRAVVYDAFLQPWAPSVARRHGAACASLFTQAPAVNVAYAHAGAGRLAVPVVDGTVPPELPGLPAVLGPDDVPSFMAKTDECPAYLDLLVRQFVGLDAADYVLVNSFHELQPQESEYMASMWGAKTVGPTVPSAYLDNRLPDDASYGFHLHTPTTAATKAWLDARPARSVAYVSFGSIAALGPEQMAEVAEGLFNSGKPFLWVVRALETSKIPDGFADKAGGKGLIVPWTAQLGVLAHGAVGCFVTHCGWNSTTEALSAGVPMVAVPHWSDQPTNAKYIEDVWRVGVRARPDAGGVVRREEVERCVREVMGSEEYRTRAASWSEKTKAAMSEGGSSDRNILEFLRGLGSRKSERSGAAEDL</sequence>
<accession>A0A3B6KLQ9</accession>
<dbReference type="GO" id="GO:0005737">
    <property type="term" value="C:cytoplasm"/>
    <property type="evidence" value="ECO:0000318"/>
    <property type="project" value="GO_Central"/>
</dbReference>
<dbReference type="EnsemblPlants" id="TraesCS5A02G305100.1">
    <property type="protein sequence ID" value="TraesCS5A02G305100.1"/>
    <property type="gene ID" value="TraesCS5A02G305100"/>
</dbReference>
<dbReference type="SUPFAM" id="SSF53756">
    <property type="entry name" value="UDP-Glycosyltransferase/glycogen phosphorylase"/>
    <property type="match status" value="1"/>
</dbReference>
<dbReference type="FunFam" id="3.40.50.2000:FF:000019">
    <property type="entry name" value="Glycosyltransferase"/>
    <property type="match status" value="1"/>
</dbReference>
<evidence type="ECO:0000256" key="2">
    <source>
        <dbReference type="ARBA" id="ARBA00022575"/>
    </source>
</evidence>
<dbReference type="Gene3D" id="3.40.50.2000">
    <property type="entry name" value="Glycogen Phosphorylase B"/>
    <property type="match status" value="2"/>
</dbReference>
<keyword evidence="4 6" id="KW-0808">Transferase</keyword>
<dbReference type="Gramene" id="TraesLAC5A03G02654260.1">
    <property type="protein sequence ID" value="TraesLAC5A03G02654260.1"/>
    <property type="gene ID" value="TraesLAC5A03G02654260"/>
</dbReference>
<dbReference type="GO" id="GO:0080043">
    <property type="term" value="F:quercetin 3-O-glucosyltransferase activity"/>
    <property type="evidence" value="ECO:0000318"/>
    <property type="project" value="GO_Central"/>
</dbReference>